<reference evidence="1 2" key="1">
    <citation type="submission" date="2019-01" db="EMBL/GenBank/DDBJ databases">
        <title>Still something new to discover - new insights into E. coli phage diversity and taxonomy.</title>
        <authorList>
            <person name="Korf I.H.E."/>
            <person name="Adriaennsens E."/>
            <person name="Dreiseikelmann B."/>
            <person name="Kropinski A."/>
            <person name="Nimtz M."/>
            <person name="Meier-Kolthoff J.P."/>
            <person name="Rohde M."/>
            <person name="van Raaij M."/>
            <person name="Wittmann J."/>
        </authorList>
    </citation>
    <scope>NUCLEOTIDE SEQUENCE [LARGE SCALE GENOMIC DNA]</scope>
</reference>
<name>A0A482N0W5_9CAUD</name>
<protein>
    <recommendedName>
        <fullName evidence="3">Tailspike protein</fullName>
    </recommendedName>
</protein>
<dbReference type="Proteomes" id="UP000300764">
    <property type="component" value="Segment"/>
</dbReference>
<organism evidence="1 2">
    <name type="scientific">Escherichia phage vB_EcoM_KWBSE43-6</name>
    <dbReference type="NCBI Taxonomy" id="2508194"/>
    <lineage>
        <taxon>Viruses</taxon>
        <taxon>Duplodnaviria</taxon>
        <taxon>Heunggongvirae</taxon>
        <taxon>Uroviricota</taxon>
        <taxon>Caudoviricetes</taxon>
        <taxon>Pantevenvirales</taxon>
        <taxon>Ackermannviridae</taxon>
        <taxon>Taipeivirus</taxon>
        <taxon>Taipeivirus KWBSE436</taxon>
    </lineage>
</organism>
<evidence type="ECO:0000313" key="1">
    <source>
        <dbReference type="EMBL" id="QBQ78970.1"/>
    </source>
</evidence>
<gene>
    <name evidence="1" type="ORF">KWBSE43_00150</name>
</gene>
<accession>A0A482N0W5</accession>
<dbReference type="EMBL" id="MK373783">
    <property type="protein sequence ID" value="QBQ78970.1"/>
    <property type="molecule type" value="Genomic_DNA"/>
</dbReference>
<keyword evidence="2" id="KW-1185">Reference proteome</keyword>
<evidence type="ECO:0008006" key="3">
    <source>
        <dbReference type="Google" id="ProtNLM"/>
    </source>
</evidence>
<evidence type="ECO:0000313" key="2">
    <source>
        <dbReference type="Proteomes" id="UP000300764"/>
    </source>
</evidence>
<proteinExistence type="predicted"/>
<sequence length="859" mass="94508">MARNIEEIFGGVVVAPHQIPFTYTSTNGGETFISLPFYPITGFVTINGGVQVPLDNFEIDGNTLNLGRELDPSDVVFCLFDKIMSPQDASNNAVRVYKFISVGGETEFTPDFTAYGVQSLYINGKYQIAGEDYTYSKTDGKVSFTTPLVTGVWVAAEMNIKQNIPALAGNNGASQIGTESGQNVQLELDSFRNLFGEYGFSMIGQTTYQGLRNYNGNSNYMMIYGRSYLLDGGHGIFDLVPGGNAMTTPDDDCVHIRDTLGRLWRRRFEDNVIRMSWAGAKNQLETSSPQDDAFRNCLLAAKSLSPTGYPQSIIKGLDRGVVYLAERHYIRCGNFPEYMAWKLPPTGGGDRFGLDLLCALGEGAGFFIVQANNPLLRVRVDNTGIPFNVSNYTDAQLVSIVENNYILRLESMVNAPEFDVHPGNYPGTVLYSTGKKDYSAVTAQWPDLVQVLPSIQNVGNAVFNIKNCGRDFMLTNTGAGLGHFHSVWSQNNRLPGYISNCYDLTMTYEDYVPHNETSGGLIFSECGTLSLENILIGAGGVGHLCIWDCRNVHMNRHISICGNTTWAASNQVDDLYALEICNSEVHMSGVHAQNSGKFARVGFNSQLTVDHLTAWDVSKLFLMTNDLTKLKYRGQRQAVTGDPSRIYVTSGFAQNLNASQFGWACAPVIEIDSTVNGDFKFYWNCWTNNVHAGYGSESEANLAIISVASTSSTGSVSFGEDAKLEGNTTNYVLRLANKNQLGKVRTRQTSFCRVRYTNDNSQSSFAMREAAHDNGTTVIPIDGTTYSYPYRRPAKYFVSLNVPAGGGSCSVTLNGMTIFQTTVVGTHGIVIEMKYQETVVFTSSNVTVSNAQWRYILEE</sequence>